<evidence type="ECO:0008006" key="4">
    <source>
        <dbReference type="Google" id="ProtNLM"/>
    </source>
</evidence>
<feature type="signal peptide" evidence="1">
    <location>
        <begin position="1"/>
        <end position="15"/>
    </location>
</feature>
<evidence type="ECO:0000313" key="3">
    <source>
        <dbReference type="Proteomes" id="UP000601435"/>
    </source>
</evidence>
<accession>A0A812PY42</accession>
<dbReference type="Pfam" id="PF13385">
    <property type="entry name" value="Laminin_G_3"/>
    <property type="match status" value="1"/>
</dbReference>
<dbReference type="SUPFAM" id="SSF49899">
    <property type="entry name" value="Concanavalin A-like lectins/glucanases"/>
    <property type="match status" value="1"/>
</dbReference>
<organism evidence="2 3">
    <name type="scientific">Symbiodinium necroappetens</name>
    <dbReference type="NCBI Taxonomy" id="1628268"/>
    <lineage>
        <taxon>Eukaryota</taxon>
        <taxon>Sar</taxon>
        <taxon>Alveolata</taxon>
        <taxon>Dinophyceae</taxon>
        <taxon>Suessiales</taxon>
        <taxon>Symbiodiniaceae</taxon>
        <taxon>Symbiodinium</taxon>
    </lineage>
</organism>
<protein>
    <recommendedName>
        <fullName evidence="4">LamG-like jellyroll fold domain-containing protein</fullName>
    </recommendedName>
</protein>
<reference evidence="2" key="1">
    <citation type="submission" date="2021-02" db="EMBL/GenBank/DDBJ databases">
        <authorList>
            <person name="Dougan E. K."/>
            <person name="Rhodes N."/>
            <person name="Thang M."/>
            <person name="Chan C."/>
        </authorList>
    </citation>
    <scope>NUCLEOTIDE SEQUENCE</scope>
</reference>
<sequence length="1602" mass="171242">MIFSFAALLPLSAWADSVDQAKRIHDRIAGVPPDAATLASMRDDIDGVNSRSALDAALTATEDPEFYRVTLKNFAAPWTNRDRSVFVPLDDYIATVIGMVRDDVDFRQVLSGDILYTGSGNGIPAYSNSSNAHYEALENAGTDLQANLLARTQSAVTGLPSSATAGVITTRSAAKAFFIDGTNRAMFRFTMLNHLCLDMEQLHDVSRVPDRIRQDVSRSPGGDSRVFLNNCIGCHAGMDPLTQALAYYDYEYDVVNDPDGNSGQINYNDAGEIDPVTGTRVEEKYFNNNLNFEHGYITPDDSWDNYWREGQNKLLGWNESLPGSGAGAKSFGEELSNSQAFAQCQAFKLNVWDNLVANNRCGSCHTDDQTPRFVRADDINLAYSEVNTVVDLTDPGNSRLVTNVRGGHNCWLSSDDACGDIIESYLENWAGDTLGGGGKEVELEAPPLQDPGESKNFPVDTALFETTVYPLLTTYCSDCHTDTAAVPQSPFFASEEVESAYNAAQPRIDLETPENSRFVLRLADEFHNCWDNDCQSSAAEMEDAIIAFSDAITPTLVDPSLVTSKALTLTDGIVASSGGRYEANVIALYEFKTGTGNTVFDTSGIEPSLNLTLSGDYSWVGGWGVQFTAGKAQGSTTASAKLRDLITATGEYSIEAWVAPANVVQDGPARIVTYSGGSTSRNLMLGQTLYNYDAYIRTDQTDPNGEPALSTANDDEDLQATLQHVVVTYDPVNGRRIYVNGVFTDDVDPVPGGLLNDWDDTFAFALASEVDNDSRWAGTIRLLAMHNRAMTPEQILQNFEVGVGEKYFLLFNVSDHIDVMDAYVVFEVSQFDSYAYLFDEPFFIILDGEATPGSIPMSGIRIGLNGRELPVGQAFVAVDTTITDALYTPNGSQSLSSLGTIVPLEKGPTLDEFFLTFEVLGEETNVYVEADPAPAPPPAVLPRDPDVGIRDFAEINATMSKLTGIPVANSEVAATYDLVHQAMPVGTGVSGFISSQQMGITQLAIKYCAVLVDDVNARSSYFPGFPFGASQNTAFDDRSLVINPLVDNMVGNGISTQPDLPALEGEVNSLIDGLIASSVSVNSERTESIVKAACGFIMGTGAVLGSCAVTLSNNVQAQLAPDLLPLIADCGIATQGAGKIPFIAFDLAGGSNQAGSNVLVGRQGGQLDFLSTAGYERQGLPGDMIPPILNPDTQTNDFIDTTLGLAFHSDSAFLRGMMTRISPATAANINGAVIPARSENDTGNNPHNPMYGIANAGSDGSLLTLIGSENSDSGGNSLAPMSMIDLTRRPTKVDRPSDVTGLVDVGDLTAVLSQQDAVAVMESVYRISDQKMQAINTGGDPVIHPEDVVKDLVKCGYLKSADLADRFGDPTTLDPAGDPLIVGPQGIFTDAEFNAGDRTAREFQKTASVMKMVVNGFAGAGTIEMGGYDYHGGRRAEGEVKDFRAGQCMGACLEYAATIGVPLMMYVMSDGSLSSNGTIDNTVDGRGKGEWSSDNQQTAATFFLVYNPNGRPTLLGGTPEEQATHQQIGYMRPDGSVETSGTPAANNVNLLAETVVLNYMALHGENGQFGTALPNNGLGNSTLQDSLTAFEPIVNGTITNPV</sequence>
<comment type="caution">
    <text evidence="2">The sequence shown here is derived from an EMBL/GenBank/DDBJ whole genome shotgun (WGS) entry which is preliminary data.</text>
</comment>
<dbReference type="Proteomes" id="UP000601435">
    <property type="component" value="Unassembled WGS sequence"/>
</dbReference>
<keyword evidence="1" id="KW-0732">Signal</keyword>
<evidence type="ECO:0000313" key="2">
    <source>
        <dbReference type="EMBL" id="CAE7366638.1"/>
    </source>
</evidence>
<feature type="chain" id="PRO_5032543503" description="LamG-like jellyroll fold domain-containing protein" evidence="1">
    <location>
        <begin position="16"/>
        <end position="1602"/>
    </location>
</feature>
<gene>
    <name evidence="2" type="ORF">SNEC2469_LOCUS9773</name>
</gene>
<dbReference type="EMBL" id="CAJNJA010015696">
    <property type="protein sequence ID" value="CAE7366638.1"/>
    <property type="molecule type" value="Genomic_DNA"/>
</dbReference>
<name>A0A812PY42_9DINO</name>
<evidence type="ECO:0000256" key="1">
    <source>
        <dbReference type="SAM" id="SignalP"/>
    </source>
</evidence>
<dbReference type="InterPro" id="IPR013320">
    <property type="entry name" value="ConA-like_dom_sf"/>
</dbReference>
<dbReference type="Gene3D" id="2.60.120.200">
    <property type="match status" value="1"/>
</dbReference>
<proteinExistence type="predicted"/>
<keyword evidence="3" id="KW-1185">Reference proteome</keyword>